<evidence type="ECO:0008006" key="5">
    <source>
        <dbReference type="Google" id="ProtNLM"/>
    </source>
</evidence>
<keyword evidence="2" id="KW-0732">Signal</keyword>
<dbReference type="EMBL" id="JACHXU010000002">
    <property type="protein sequence ID" value="MBB3205015.1"/>
    <property type="molecule type" value="Genomic_DNA"/>
</dbReference>
<dbReference type="Proteomes" id="UP000536179">
    <property type="component" value="Unassembled WGS sequence"/>
</dbReference>
<evidence type="ECO:0000313" key="4">
    <source>
        <dbReference type="Proteomes" id="UP000536179"/>
    </source>
</evidence>
<evidence type="ECO:0000256" key="1">
    <source>
        <dbReference type="SAM" id="MobiDB-lite"/>
    </source>
</evidence>
<organism evidence="3 4">
    <name type="scientific">Aporhodopirellula rubra</name>
    <dbReference type="NCBI Taxonomy" id="980271"/>
    <lineage>
        <taxon>Bacteria</taxon>
        <taxon>Pseudomonadati</taxon>
        <taxon>Planctomycetota</taxon>
        <taxon>Planctomycetia</taxon>
        <taxon>Pirellulales</taxon>
        <taxon>Pirellulaceae</taxon>
        <taxon>Aporhodopirellula</taxon>
    </lineage>
</organism>
<protein>
    <recommendedName>
        <fullName evidence="5">Secreted protein</fullName>
    </recommendedName>
</protein>
<evidence type="ECO:0000313" key="3">
    <source>
        <dbReference type="EMBL" id="MBB3205015.1"/>
    </source>
</evidence>
<dbReference type="RefSeq" id="WP_184301900.1">
    <property type="nucleotide sequence ID" value="NZ_JACHXU010000002.1"/>
</dbReference>
<accession>A0A7W5H4K2</accession>
<gene>
    <name evidence="3" type="ORF">FHS27_000782</name>
</gene>
<proteinExistence type="predicted"/>
<feature type="compositionally biased region" description="Basic and acidic residues" evidence="1">
    <location>
        <begin position="139"/>
        <end position="164"/>
    </location>
</feature>
<feature type="region of interest" description="Disordered" evidence="1">
    <location>
        <begin position="125"/>
        <end position="244"/>
    </location>
</feature>
<name>A0A7W5H4K2_9BACT</name>
<keyword evidence="4" id="KW-1185">Reference proteome</keyword>
<feature type="signal peptide" evidence="2">
    <location>
        <begin position="1"/>
        <end position="25"/>
    </location>
</feature>
<dbReference type="AlphaFoldDB" id="A0A7W5H4K2"/>
<reference evidence="3 4" key="1">
    <citation type="submission" date="2020-08" db="EMBL/GenBank/DDBJ databases">
        <title>Genomic Encyclopedia of Type Strains, Phase III (KMG-III): the genomes of soil and plant-associated and newly described type strains.</title>
        <authorList>
            <person name="Whitman W."/>
        </authorList>
    </citation>
    <scope>NUCLEOTIDE SEQUENCE [LARGE SCALE GENOMIC DNA]</scope>
    <source>
        <strain evidence="3 4">CECT 8075</strain>
    </source>
</reference>
<evidence type="ECO:0000256" key="2">
    <source>
        <dbReference type="SAM" id="SignalP"/>
    </source>
</evidence>
<feature type="compositionally biased region" description="Polar residues" evidence="1">
    <location>
        <begin position="233"/>
        <end position="244"/>
    </location>
</feature>
<sequence length="244" mass="26823">MPKPSVVTIAAFAIVAIFQIQPATAQYWHGHGHGAYHHNGHGNFHGHYYDDHYSVHDYSYDYPDSYYGHAPIAHGYVDIPLNRLHGEADMYCPDDVGCPLEYYQPTLGGFSQPISPYLDAPYFGAPRQNQIPNGVAGNEHGHHANDGHDHGENSYDGHSHDGHSHSPVNPNFQDPAATFGTPDRQPMTAPTLPKRNEVPDRPRYETPRDRPAPPSSPPTDDGPIRMDGPPPSLTVSGQPSRTVS</sequence>
<feature type="chain" id="PRO_5030848866" description="Secreted protein" evidence="2">
    <location>
        <begin position="26"/>
        <end position="244"/>
    </location>
</feature>
<comment type="caution">
    <text evidence="3">The sequence shown here is derived from an EMBL/GenBank/DDBJ whole genome shotgun (WGS) entry which is preliminary data.</text>
</comment>
<feature type="compositionally biased region" description="Basic and acidic residues" evidence="1">
    <location>
        <begin position="194"/>
        <end position="211"/>
    </location>
</feature>